<evidence type="ECO:0000259" key="5">
    <source>
        <dbReference type="SMART" id="SM00903"/>
    </source>
</evidence>
<dbReference type="SUPFAM" id="SSF50475">
    <property type="entry name" value="FMN-binding split barrel"/>
    <property type="match status" value="1"/>
</dbReference>
<dbReference type="EMBL" id="VATY01000003">
    <property type="protein sequence ID" value="TMM55807.1"/>
    <property type="molecule type" value="Genomic_DNA"/>
</dbReference>
<dbReference type="OrthoDB" id="9794638at2"/>
<gene>
    <name evidence="6" type="ORF">FEE95_14210</name>
</gene>
<accession>A0A5S3QEW9</accession>
<sequence length="298" mass="32844">MDTIKSIDPNTLAVPNLHKLLLSAVAPRPIALASTMDARGRVNLSPFSFFNVFSANPPILIFSPARRGRNNTTKHTYENAKYNPEVVVNIVNHDIVEQMSLSSTEYDAGVNEFVKAGFTQVPSEVIKPPRVGEAPVSFECTIDNIVELGSQGGAGNLIISRIERIHLHTKYLKDNGELDTQKLDLVARMGESWYCRASGDALFEIPKPIFNKGIGVDQLPAHVLSSTVLNGNHLGRLGNMEHLPSEDEISKQQSSHEIQGILAIEDPKQQQDELHKYVVASIENNDLENALSILFCLN</sequence>
<evidence type="ECO:0000256" key="1">
    <source>
        <dbReference type="ARBA" id="ARBA00001917"/>
    </source>
</evidence>
<organism evidence="6 7">
    <name type="scientific">Maribacter algarum</name>
    <name type="common">ex Zhang et al. 2020</name>
    <dbReference type="NCBI Taxonomy" id="2578118"/>
    <lineage>
        <taxon>Bacteria</taxon>
        <taxon>Pseudomonadati</taxon>
        <taxon>Bacteroidota</taxon>
        <taxon>Flavobacteriia</taxon>
        <taxon>Flavobacteriales</taxon>
        <taxon>Flavobacteriaceae</taxon>
        <taxon>Maribacter</taxon>
    </lineage>
</organism>
<dbReference type="RefSeq" id="WP_138658676.1">
    <property type="nucleotide sequence ID" value="NZ_VATY01000003.1"/>
</dbReference>
<dbReference type="InterPro" id="IPR002563">
    <property type="entry name" value="Flavin_Rdtase-like_dom"/>
</dbReference>
<keyword evidence="7" id="KW-1185">Reference proteome</keyword>
<evidence type="ECO:0000256" key="4">
    <source>
        <dbReference type="ARBA" id="ARBA00038054"/>
    </source>
</evidence>
<evidence type="ECO:0000313" key="6">
    <source>
        <dbReference type="EMBL" id="TMM55807.1"/>
    </source>
</evidence>
<evidence type="ECO:0000256" key="2">
    <source>
        <dbReference type="ARBA" id="ARBA00022630"/>
    </source>
</evidence>
<evidence type="ECO:0000313" key="7">
    <source>
        <dbReference type="Proteomes" id="UP000310314"/>
    </source>
</evidence>
<dbReference type="Pfam" id="PF01613">
    <property type="entry name" value="Flavin_Reduct"/>
    <property type="match status" value="1"/>
</dbReference>
<proteinExistence type="inferred from homology"/>
<dbReference type="Gene3D" id="2.30.110.10">
    <property type="entry name" value="Electron Transport, Fmn-binding Protein, Chain A"/>
    <property type="match status" value="1"/>
</dbReference>
<feature type="domain" description="Flavin reductase like" evidence="5">
    <location>
        <begin position="23"/>
        <end position="173"/>
    </location>
</feature>
<dbReference type="InterPro" id="IPR012349">
    <property type="entry name" value="Split_barrel_FMN-bd"/>
</dbReference>
<dbReference type="SMART" id="SM00903">
    <property type="entry name" value="Flavin_Reduct"/>
    <property type="match status" value="1"/>
</dbReference>
<dbReference type="AlphaFoldDB" id="A0A5S3QEW9"/>
<comment type="similarity">
    <text evidence="4">Belongs to the flavoredoxin family.</text>
</comment>
<reference evidence="6 7" key="1">
    <citation type="submission" date="2019-05" db="EMBL/GenBank/DDBJ databases">
        <authorList>
            <person name="Zhang J.-Y."/>
            <person name="Feg X."/>
            <person name="Du Z.-J."/>
        </authorList>
    </citation>
    <scope>NUCLEOTIDE SEQUENCE [LARGE SCALE GENOMIC DNA]</scope>
    <source>
        <strain evidence="6 7">RZ26</strain>
    </source>
</reference>
<keyword evidence="2" id="KW-0285">Flavoprotein</keyword>
<name>A0A5S3QEW9_9FLAO</name>
<dbReference type="Proteomes" id="UP000310314">
    <property type="component" value="Unassembled WGS sequence"/>
</dbReference>
<dbReference type="GO" id="GO:0010181">
    <property type="term" value="F:FMN binding"/>
    <property type="evidence" value="ECO:0007669"/>
    <property type="project" value="InterPro"/>
</dbReference>
<keyword evidence="3" id="KW-0288">FMN</keyword>
<protein>
    <submittedName>
        <fullName evidence="6">Flavin reductase family protein</fullName>
    </submittedName>
</protein>
<dbReference type="GO" id="GO:0016646">
    <property type="term" value="F:oxidoreductase activity, acting on the CH-NH group of donors, NAD or NADP as acceptor"/>
    <property type="evidence" value="ECO:0007669"/>
    <property type="project" value="UniProtKB-ARBA"/>
</dbReference>
<comment type="caution">
    <text evidence="6">The sequence shown here is derived from an EMBL/GenBank/DDBJ whole genome shotgun (WGS) entry which is preliminary data.</text>
</comment>
<comment type="cofactor">
    <cofactor evidence="1">
        <name>FMN</name>
        <dbReference type="ChEBI" id="CHEBI:58210"/>
    </cofactor>
</comment>
<dbReference type="PANTHER" id="PTHR33798">
    <property type="entry name" value="FLAVOPROTEIN OXYGENASE"/>
    <property type="match status" value="1"/>
</dbReference>
<evidence type="ECO:0000256" key="3">
    <source>
        <dbReference type="ARBA" id="ARBA00022643"/>
    </source>
</evidence>
<dbReference type="PANTHER" id="PTHR33798:SF5">
    <property type="entry name" value="FLAVIN REDUCTASE LIKE DOMAIN-CONTAINING PROTEIN"/>
    <property type="match status" value="1"/>
</dbReference>